<comment type="caution">
    <text evidence="3">The sequence shown here is derived from an EMBL/GenBank/DDBJ whole genome shotgun (WGS) entry which is preliminary data.</text>
</comment>
<sequence length="270" mass="30788">MKSPIVFTILTFQAASTLAAPITRQPTKALVTRQRMPYGGNMVADDFKDVLDLFKAIWERSDLTSKPPPTLPGHIGGSPHELDLTPIHQRRDLKEVSAEDLSNKIMEMTKMRPQWRPKSNKPQSPSQNTKRDLIKEPPASLDISEEELNNMLLGMMTMLRPEWTPQQNNLQPQSQSQTQPQPPSQEKEIIERSTIGEEIFEFIDAHPEYENLSADEQEAKYMEVKALHPEWTEDDFAKSGKIYRDCMEGPQPELCDVKFELGILDDGSEE</sequence>
<dbReference type="Proteomes" id="UP000298493">
    <property type="component" value="Unassembled WGS sequence"/>
</dbReference>
<evidence type="ECO:0000313" key="4">
    <source>
        <dbReference type="Proteomes" id="UP000298493"/>
    </source>
</evidence>
<proteinExistence type="predicted"/>
<organism evidence="3 4">
    <name type="scientific">Venturia nashicola</name>
    <dbReference type="NCBI Taxonomy" id="86259"/>
    <lineage>
        <taxon>Eukaryota</taxon>
        <taxon>Fungi</taxon>
        <taxon>Dikarya</taxon>
        <taxon>Ascomycota</taxon>
        <taxon>Pezizomycotina</taxon>
        <taxon>Dothideomycetes</taxon>
        <taxon>Pleosporomycetidae</taxon>
        <taxon>Venturiales</taxon>
        <taxon>Venturiaceae</taxon>
        <taxon>Venturia</taxon>
    </lineage>
</organism>
<feature type="signal peptide" evidence="2">
    <location>
        <begin position="1"/>
        <end position="19"/>
    </location>
</feature>
<evidence type="ECO:0000256" key="2">
    <source>
        <dbReference type="SAM" id="SignalP"/>
    </source>
</evidence>
<protein>
    <submittedName>
        <fullName evidence="3">Uncharacterized protein</fullName>
    </submittedName>
</protein>
<feature type="chain" id="PRO_5021317884" evidence="2">
    <location>
        <begin position="20"/>
        <end position="270"/>
    </location>
</feature>
<keyword evidence="4" id="KW-1185">Reference proteome</keyword>
<name>A0A4Z1PIT2_9PEZI</name>
<dbReference type="AlphaFoldDB" id="A0A4Z1PIT2"/>
<evidence type="ECO:0000256" key="1">
    <source>
        <dbReference type="SAM" id="MobiDB-lite"/>
    </source>
</evidence>
<reference evidence="3 4" key="1">
    <citation type="submission" date="2019-04" db="EMBL/GenBank/DDBJ databases">
        <title>High contiguity whole genome sequence and gene annotation resource for two Venturia nashicola isolates.</title>
        <authorList>
            <person name="Prokchorchik M."/>
            <person name="Won K."/>
            <person name="Lee Y."/>
            <person name="Choi E.D."/>
            <person name="Segonzac C."/>
            <person name="Sohn K.H."/>
        </authorList>
    </citation>
    <scope>NUCLEOTIDE SEQUENCE [LARGE SCALE GENOMIC DNA]</scope>
    <source>
        <strain evidence="3 4">PRI2</strain>
    </source>
</reference>
<evidence type="ECO:0000313" key="3">
    <source>
        <dbReference type="EMBL" id="TID22082.1"/>
    </source>
</evidence>
<accession>A0A4Z1PIT2</accession>
<gene>
    <name evidence="3" type="ORF">E6O75_ATG10876</name>
</gene>
<keyword evidence="2" id="KW-0732">Signal</keyword>
<feature type="region of interest" description="Disordered" evidence="1">
    <location>
        <begin position="107"/>
        <end position="144"/>
    </location>
</feature>
<dbReference type="EMBL" id="SNSC02000008">
    <property type="protein sequence ID" value="TID22082.1"/>
    <property type="molecule type" value="Genomic_DNA"/>
</dbReference>
<feature type="compositionally biased region" description="Low complexity" evidence="1">
    <location>
        <begin position="165"/>
        <end position="179"/>
    </location>
</feature>
<feature type="region of interest" description="Disordered" evidence="1">
    <location>
        <begin position="165"/>
        <end position="188"/>
    </location>
</feature>